<evidence type="ECO:0000313" key="1">
    <source>
        <dbReference type="EMBL" id="KAH9360280.1"/>
    </source>
</evidence>
<accession>A0A9J6FCD8</accession>
<reference evidence="1 2" key="1">
    <citation type="journal article" date="2020" name="Cell">
        <title>Large-Scale Comparative Analyses of Tick Genomes Elucidate Their Genetic Diversity and Vector Capacities.</title>
        <authorList>
            <consortium name="Tick Genome and Microbiome Consortium (TIGMIC)"/>
            <person name="Jia N."/>
            <person name="Wang J."/>
            <person name="Shi W."/>
            <person name="Du L."/>
            <person name="Sun Y."/>
            <person name="Zhan W."/>
            <person name="Jiang J.F."/>
            <person name="Wang Q."/>
            <person name="Zhang B."/>
            <person name="Ji P."/>
            <person name="Bell-Sakyi L."/>
            <person name="Cui X.M."/>
            <person name="Yuan T.T."/>
            <person name="Jiang B.G."/>
            <person name="Yang W.F."/>
            <person name="Lam T.T."/>
            <person name="Chang Q.C."/>
            <person name="Ding S.J."/>
            <person name="Wang X.J."/>
            <person name="Zhu J.G."/>
            <person name="Ruan X.D."/>
            <person name="Zhao L."/>
            <person name="Wei J.T."/>
            <person name="Ye R.Z."/>
            <person name="Que T.C."/>
            <person name="Du C.H."/>
            <person name="Zhou Y.H."/>
            <person name="Cheng J.X."/>
            <person name="Dai P.F."/>
            <person name="Guo W.B."/>
            <person name="Han X.H."/>
            <person name="Huang E.J."/>
            <person name="Li L.F."/>
            <person name="Wei W."/>
            <person name="Gao Y.C."/>
            <person name="Liu J.Z."/>
            <person name="Shao H.Z."/>
            <person name="Wang X."/>
            <person name="Wang C.C."/>
            <person name="Yang T.C."/>
            <person name="Huo Q.B."/>
            <person name="Li W."/>
            <person name="Chen H.Y."/>
            <person name="Chen S.E."/>
            <person name="Zhou L.G."/>
            <person name="Ni X.B."/>
            <person name="Tian J.H."/>
            <person name="Sheng Y."/>
            <person name="Liu T."/>
            <person name="Pan Y.S."/>
            <person name="Xia L.Y."/>
            <person name="Li J."/>
            <person name="Zhao F."/>
            <person name="Cao W.C."/>
        </authorList>
    </citation>
    <scope>NUCLEOTIDE SEQUENCE [LARGE SCALE GENOMIC DNA]</scope>
    <source>
        <strain evidence="1">HaeL-2018</strain>
    </source>
</reference>
<protein>
    <submittedName>
        <fullName evidence="1">Uncharacterized protein</fullName>
    </submittedName>
</protein>
<comment type="caution">
    <text evidence="1">The sequence shown here is derived from an EMBL/GenBank/DDBJ whole genome shotgun (WGS) entry which is preliminary data.</text>
</comment>
<dbReference type="AlphaFoldDB" id="A0A9J6FCD8"/>
<name>A0A9J6FCD8_HAELO</name>
<proteinExistence type="predicted"/>
<gene>
    <name evidence="1" type="ORF">HPB48_005732</name>
</gene>
<sequence>MLITNNKPDIITLQETNGDFPLPGYDRYVQPSIIPNRKGTQPLSAPPTMAITYVDKTLPTIQRDTTN</sequence>
<organism evidence="1 2">
    <name type="scientific">Haemaphysalis longicornis</name>
    <name type="common">Bush tick</name>
    <dbReference type="NCBI Taxonomy" id="44386"/>
    <lineage>
        <taxon>Eukaryota</taxon>
        <taxon>Metazoa</taxon>
        <taxon>Ecdysozoa</taxon>
        <taxon>Arthropoda</taxon>
        <taxon>Chelicerata</taxon>
        <taxon>Arachnida</taxon>
        <taxon>Acari</taxon>
        <taxon>Parasitiformes</taxon>
        <taxon>Ixodida</taxon>
        <taxon>Ixodoidea</taxon>
        <taxon>Ixodidae</taxon>
        <taxon>Haemaphysalinae</taxon>
        <taxon>Haemaphysalis</taxon>
    </lineage>
</organism>
<dbReference type="VEuPathDB" id="VectorBase:HLOH_061871"/>
<dbReference type="EMBL" id="JABSTR010000001">
    <property type="protein sequence ID" value="KAH9360280.1"/>
    <property type="molecule type" value="Genomic_DNA"/>
</dbReference>
<keyword evidence="2" id="KW-1185">Reference proteome</keyword>
<evidence type="ECO:0000313" key="2">
    <source>
        <dbReference type="Proteomes" id="UP000821853"/>
    </source>
</evidence>
<dbReference type="Proteomes" id="UP000821853">
    <property type="component" value="Chromosome 1"/>
</dbReference>